<reference evidence="8 9" key="1">
    <citation type="submission" date="2019-03" db="EMBL/GenBank/DDBJ databases">
        <title>Genomic Encyclopedia of Type Strains, Phase III (KMG-III): the genomes of soil and plant-associated and newly described type strains.</title>
        <authorList>
            <person name="Whitman W."/>
        </authorList>
    </citation>
    <scope>NUCLEOTIDE SEQUENCE [LARGE SCALE GENOMIC DNA]</scope>
    <source>
        <strain evidence="8 9">VKM Ac-2527</strain>
    </source>
</reference>
<feature type="transmembrane region" description="Helical" evidence="6">
    <location>
        <begin position="159"/>
        <end position="179"/>
    </location>
</feature>
<evidence type="ECO:0000259" key="7">
    <source>
        <dbReference type="Pfam" id="PF02687"/>
    </source>
</evidence>
<name>A0A4R6KP42_9ACTN</name>
<dbReference type="AlphaFoldDB" id="A0A4R6KP42"/>
<proteinExistence type="predicted"/>
<keyword evidence="5 6" id="KW-0472">Membrane</keyword>
<keyword evidence="9" id="KW-1185">Reference proteome</keyword>
<evidence type="ECO:0000313" key="8">
    <source>
        <dbReference type="EMBL" id="TDO54425.1"/>
    </source>
</evidence>
<feature type="transmembrane region" description="Helical" evidence="6">
    <location>
        <begin position="66"/>
        <end position="86"/>
    </location>
</feature>
<dbReference type="Pfam" id="PF02687">
    <property type="entry name" value="FtsX"/>
    <property type="match status" value="1"/>
</dbReference>
<dbReference type="EMBL" id="SNWQ01000001">
    <property type="protein sequence ID" value="TDO54425.1"/>
    <property type="molecule type" value="Genomic_DNA"/>
</dbReference>
<feature type="transmembrane region" description="Helical" evidence="6">
    <location>
        <begin position="313"/>
        <end position="334"/>
    </location>
</feature>
<keyword evidence="3 6" id="KW-0812">Transmembrane</keyword>
<feature type="transmembrane region" description="Helical" evidence="6">
    <location>
        <begin position="118"/>
        <end position="139"/>
    </location>
</feature>
<evidence type="ECO:0000256" key="2">
    <source>
        <dbReference type="ARBA" id="ARBA00022475"/>
    </source>
</evidence>
<feature type="transmembrane region" description="Helical" evidence="6">
    <location>
        <begin position="367"/>
        <end position="389"/>
    </location>
</feature>
<dbReference type="InterPro" id="IPR003838">
    <property type="entry name" value="ABC3_permease_C"/>
</dbReference>
<evidence type="ECO:0000256" key="1">
    <source>
        <dbReference type="ARBA" id="ARBA00004651"/>
    </source>
</evidence>
<evidence type="ECO:0000256" key="5">
    <source>
        <dbReference type="ARBA" id="ARBA00023136"/>
    </source>
</evidence>
<organism evidence="8 9">
    <name type="scientific">Kribbella caucasensis</name>
    <dbReference type="NCBI Taxonomy" id="2512215"/>
    <lineage>
        <taxon>Bacteria</taxon>
        <taxon>Bacillati</taxon>
        <taxon>Actinomycetota</taxon>
        <taxon>Actinomycetes</taxon>
        <taxon>Propionibacteriales</taxon>
        <taxon>Kribbellaceae</taxon>
        <taxon>Kribbella</taxon>
    </lineage>
</organism>
<gene>
    <name evidence="8" type="ORF">EV643_101214</name>
</gene>
<evidence type="ECO:0000256" key="6">
    <source>
        <dbReference type="SAM" id="Phobius"/>
    </source>
</evidence>
<keyword evidence="4 6" id="KW-1133">Transmembrane helix</keyword>
<accession>A0A4R6KP42</accession>
<comment type="caution">
    <text evidence="8">The sequence shown here is derived from an EMBL/GenBank/DDBJ whole genome shotgun (WGS) entry which is preliminary data.</text>
</comment>
<feature type="transmembrane region" description="Helical" evidence="6">
    <location>
        <begin position="401"/>
        <end position="427"/>
    </location>
</feature>
<keyword evidence="2" id="KW-1003">Cell membrane</keyword>
<dbReference type="OrthoDB" id="3820399at2"/>
<sequence>MNLRTLIELARPRSSTDRRRMALLVSAVALAGAFLLAGQRVARHSATYLDGWEQSSYLAEPGLRQGVVVAAVLMAGTACALAFQALRLGTAARDRRLTTLRLAGATPNQVRLVGAVDAGLGGLAGGILAGPLYFVLAAAVQALPGEARVLPAPNYLDLLAWPVAIVLLTVLAAIAGRSLRRGLVTEPTVDPAATGWRTKYLVIGLVGLALIVLSSMVFNLVTIFAQTAGVVLAASGFAPLAVARHGRRLGRSGDPLKMLAGARLLHTARPVGRMLALLVFCGGVAGVVMAMAVDLQATSGGVIQDDPFYLTGFAFVGLLALFAALAAGVALLAGTADDLLDQRRQLAALSVFGVGESQLLRSVRRRLTSTVAPAITIGLLIGGGLYSSILLRAEYSSSGRAFVVVLVGAVTGGLVAWLVAAAAAFLLRGQVREAVDPQNLRSA</sequence>
<feature type="transmembrane region" description="Helical" evidence="6">
    <location>
        <begin position="274"/>
        <end position="293"/>
    </location>
</feature>
<dbReference type="GO" id="GO:0005886">
    <property type="term" value="C:plasma membrane"/>
    <property type="evidence" value="ECO:0007669"/>
    <property type="project" value="UniProtKB-SubCell"/>
</dbReference>
<comment type="subcellular location">
    <subcellularLocation>
        <location evidence="1">Cell membrane</location>
        <topology evidence="1">Multi-pass membrane protein</topology>
    </subcellularLocation>
</comment>
<feature type="transmembrane region" description="Helical" evidence="6">
    <location>
        <begin position="223"/>
        <end position="243"/>
    </location>
</feature>
<evidence type="ECO:0000313" key="9">
    <source>
        <dbReference type="Proteomes" id="UP000295388"/>
    </source>
</evidence>
<feature type="domain" description="ABC3 transporter permease C-terminal" evidence="7">
    <location>
        <begin position="69"/>
        <end position="175"/>
    </location>
</feature>
<dbReference type="Proteomes" id="UP000295388">
    <property type="component" value="Unassembled WGS sequence"/>
</dbReference>
<dbReference type="RefSeq" id="WP_133798015.1">
    <property type="nucleotide sequence ID" value="NZ_SNWQ01000001.1"/>
</dbReference>
<evidence type="ECO:0000256" key="4">
    <source>
        <dbReference type="ARBA" id="ARBA00022989"/>
    </source>
</evidence>
<evidence type="ECO:0000256" key="3">
    <source>
        <dbReference type="ARBA" id="ARBA00022692"/>
    </source>
</evidence>
<feature type="transmembrane region" description="Helical" evidence="6">
    <location>
        <begin position="200"/>
        <end position="217"/>
    </location>
</feature>
<protein>
    <submittedName>
        <fullName evidence="8">FtsX-like permease family protein</fullName>
    </submittedName>
</protein>